<dbReference type="PANTHER" id="PTHR43788">
    <property type="entry name" value="DNA2/NAM7 HELICASE FAMILY MEMBER"/>
    <property type="match status" value="1"/>
</dbReference>
<accession>A0ABY5IMZ1</accession>
<feature type="domain" description="DNA2/NAM7 helicase-like C-terminal" evidence="5">
    <location>
        <begin position="2039"/>
        <end position="2231"/>
    </location>
</feature>
<dbReference type="InterPro" id="IPR050534">
    <property type="entry name" value="Coronavir_polyprotein_1ab"/>
</dbReference>
<dbReference type="Gene3D" id="3.30.565.10">
    <property type="entry name" value="Histidine kinase-like ATPase, C-terminal domain"/>
    <property type="match status" value="1"/>
</dbReference>
<evidence type="ECO:0000313" key="8">
    <source>
        <dbReference type="Proteomes" id="UP001059844"/>
    </source>
</evidence>
<keyword evidence="1" id="KW-0547">Nucleotide-binding</keyword>
<evidence type="ECO:0000256" key="4">
    <source>
        <dbReference type="ARBA" id="ARBA00022840"/>
    </source>
</evidence>
<dbReference type="Proteomes" id="UP001059844">
    <property type="component" value="Chromosome"/>
</dbReference>
<evidence type="ECO:0000259" key="6">
    <source>
        <dbReference type="Pfam" id="PF25794"/>
    </source>
</evidence>
<dbReference type="PANTHER" id="PTHR43788:SF8">
    <property type="entry name" value="DNA-BINDING PROTEIN SMUBP-2"/>
    <property type="match status" value="1"/>
</dbReference>
<dbReference type="InterPro" id="IPR027417">
    <property type="entry name" value="P-loop_NTPase"/>
</dbReference>
<keyword evidence="8" id="KW-1185">Reference proteome</keyword>
<feature type="domain" description="Sacsin/Nov" evidence="6">
    <location>
        <begin position="67"/>
        <end position="151"/>
    </location>
</feature>
<dbReference type="SUPFAM" id="SSF55874">
    <property type="entry name" value="ATPase domain of HSP90 chaperone/DNA topoisomerase II/histidine kinase"/>
    <property type="match status" value="1"/>
</dbReference>
<keyword evidence="3" id="KW-0347">Helicase</keyword>
<reference evidence="7" key="1">
    <citation type="submission" date="2022-07" db="EMBL/GenBank/DDBJ databases">
        <title>Isolation, identification, and degradation of a PFOSA degrading strain from sewage treatment plant.</title>
        <authorList>
            <person name="Zhang L."/>
            <person name="Huo Y."/>
        </authorList>
    </citation>
    <scope>NUCLEOTIDE SEQUENCE</scope>
    <source>
        <strain evidence="7">C1</strain>
    </source>
</reference>
<dbReference type="EMBL" id="CP101751">
    <property type="protein sequence ID" value="UUC44124.1"/>
    <property type="molecule type" value="Genomic_DNA"/>
</dbReference>
<dbReference type="InterPro" id="IPR041679">
    <property type="entry name" value="DNA2/NAM7-like_C"/>
</dbReference>
<dbReference type="SUPFAM" id="SSF52540">
    <property type="entry name" value="P-loop containing nucleoside triphosphate hydrolases"/>
    <property type="match status" value="1"/>
</dbReference>
<dbReference type="InterPro" id="IPR058210">
    <property type="entry name" value="SACS/Nov_dom"/>
</dbReference>
<dbReference type="NCBIfam" id="NF047352">
    <property type="entry name" value="P_loop_sacsin"/>
    <property type="match status" value="1"/>
</dbReference>
<sequence>MKIKNIQEYRSFYKNEIRRLRLPDRNENFIGNFLNEPDSNEVEFGWFEIYHGDKEGYGKAEAGIENFLQSFLDMAKDGQAVYEFLQNAVDAGSTHYAMVWGQDELDGNHYLLVANNGKMFNLDSVRSILNVGSSTKSNDSQTIGKFGIGFKLAHRLVGKDNGLQELINEHSGPILFSWKNYEIEQLAGGDAIEPETFSYNPKANRNFEMADEYPWLFKILITCFPCLPENSLVEELPKMANGQSAEVNPFSSEEYKVLSRWVKKHQKILNKDTYNEGALFFIKLGKGKEEELAEVNLKEGVKFAIAILKETASDEDQREKLLHTVQLNDDEPITYPELEYIRLNISKETDKDTYAYIRFGVDSYKDLNNEQQRKITDEADIEVLFGFRKHNEIGEYFKGAPNLYLYFPLSEEVHNFNYILHSNAFYKGSSRTFLHKGNSKEDGINERLLKVLVDKIQEQLKVLSQSENPDDKSLFLHFYASLLTSGKSTNQDRLWIETPYINPVNDRLKEYIPVRNNVEINSYKTVADDRTVFIKRTEIDIDPDVWGLQDVNWFYWNGAALNIILKGIEKLEIKDYTIFDLLENVGIEEQINNWLNGDESRIKLVLKELSSVTPDKPLIDRIKSQLVQLKLFKFSNGDLLSLSEFLEKETNGYFLLHNTLGEIKYILQKAGLITTELDLKEFEFVEKYRTFLLQSSKHSGYTELTKLFSQSVEDEKLSKLSKDEKLKIFNAFRTFNADNVNDRIRELKLFENNLGKPTAFKSLLARQSNNTWINIFSISVREHNDQIKAYLLDDTKMLYEQIVYPYWEDILNRIAAKPKEVNTIISDIVSIFNESNWSEKQQHSLSNQGLILFKGEVVRSENIFYKSTLATLSEEHFSKIQDIAFKLYGLHIPDIILIKHLDEIPLSYSSITANLFINVEDISIDDINDLLLFCTVCDIDFFEHNTISYNGVSYLINNGSDLKQYFSSDKRIVDYIGKYHPEQFILIPPSIQVKAGTIKMSGTALIEQLIELFPEETIEQKLDLIGLVLNERQEDKKHLLNSLTYLRLDASWQEEHQNELYLKLINSVIEETIETDDLETIQRKIIIYNGDEEVNISDIESAQDSIEVKRDDKSIYLSQSQILDLENSQTINLIQHFHDEVLGRNLISPAKADKLFKISSVSITDDLMNRFENALRSLNLLKDALPITNSHQLAFVVLSNKYTSSELKKFAVKCHDNKWYFLKGKKIIFSSENEAYINESYLLNEQYNDLQSVFSLGDFDVFNFSENEDDIIASKFLFVKGIDPYILNSKGEFLDKLDYLYNGWKGVPYSTRDYKKDADWEDILGINPLHYVLNGKHIESEILPTDFLEWCNNEKPKQEFLKGIGVLINDKFLEPLRNFLLKEKETLPEDIDPFKFNDTILLNTLKGLCGAFTSLNNQPVIYDNGKDNSRISILERIITYLIESDVECPLLVHNDSISFKLVNPSATEVWQIEDKLHSKLKQSEENNLNQIYSNYYIVKSELLSIQKLNDQTGQFDFKREFIPINKEEHDEPFYHNWSKHYNIILIKQDQLKFKIFDSDEEKRKHIGTIEDGSFHIVEENELITIYYPKSIHLEGLKSAMEESGNSITDSIEDLISRRDTMLASIYNAYNAANIDDVNSEHLRALQEAFRAQNLKQERNDLIENIRQNAKYSYDWFISYLDYLLTFSSNSADNNKQKTIRFQSIKRQTVNHLISGKYFLLSGASSYVSESIEETSDFSLSVTMKNNKRIEVIVEGAQKQGQDLLIFCPKGISNEITENLDTVFQAEITFVPQIDLLKELRSAFANESNLERWNEINESLSPLHFIYGPPGTGKTTSLCERIIDIKEENPKTKILFLTPTNKAADVLSKKLLIPTDNPDDRIGVRLKKLNDSNEYLSVTRIGRPTDPELEGFNAEVYQSSVNDSVLKWAGVLAMTIHRLPYTSVFTEELNNEIRLFKLEGHWDYVIFDEASMINLPYLVFAIMAISKFSPNVKFIIAGDPKQIPPVVDVNDKELEELDIQDENVYSMMNIRSFKENEQTLRNGDSIQNLSIQYRSLGKIGQLFSELSYGGLLQHHREKTGSKSKELPSELQKLICNNVLFIDVPLNNEDSVFKIRQLFYSSYHIYSAILISEIIKFFDTALSGDESWSIGLIAPYKAQAVMMNKLIASFGISEKIKIYADTVHGFQGDECDLVFFVSNPNKDYYTGHQKCLLSKEYIYNVAISRARDYLIVLHPFSAIPNNPFINRIKNSYQNSFGTPVVKQSSEIETTLFRNINFIYESSYITGHDTINVFGQLEKKYFIKANPSAVDIQLRKVLK</sequence>
<proteinExistence type="predicted"/>
<evidence type="ECO:0000313" key="7">
    <source>
        <dbReference type="EMBL" id="UUC44124.1"/>
    </source>
</evidence>
<evidence type="ECO:0000256" key="1">
    <source>
        <dbReference type="ARBA" id="ARBA00022741"/>
    </source>
</evidence>
<keyword evidence="4" id="KW-0067">ATP-binding</keyword>
<gene>
    <name evidence="7" type="ORF">NOX80_10815</name>
</gene>
<evidence type="ECO:0000256" key="3">
    <source>
        <dbReference type="ARBA" id="ARBA00022806"/>
    </source>
</evidence>
<dbReference type="Pfam" id="PF13087">
    <property type="entry name" value="AAA_12"/>
    <property type="match status" value="1"/>
</dbReference>
<evidence type="ECO:0000259" key="5">
    <source>
        <dbReference type="Pfam" id="PF13087"/>
    </source>
</evidence>
<dbReference type="RefSeq" id="WP_256549794.1">
    <property type="nucleotide sequence ID" value="NZ_CP101751.1"/>
</dbReference>
<keyword evidence="2" id="KW-0378">Hydrolase</keyword>
<dbReference type="InterPro" id="IPR036890">
    <property type="entry name" value="HATPase_C_sf"/>
</dbReference>
<protein>
    <submittedName>
        <fullName evidence="7">AAA domain-containing protein</fullName>
    </submittedName>
</protein>
<dbReference type="Pfam" id="PF25794">
    <property type="entry name" value="SACS"/>
    <property type="match status" value="1"/>
</dbReference>
<dbReference type="Pfam" id="PF13245">
    <property type="entry name" value="AAA_19"/>
    <property type="match status" value="1"/>
</dbReference>
<evidence type="ECO:0000256" key="2">
    <source>
        <dbReference type="ARBA" id="ARBA00022801"/>
    </source>
</evidence>
<name>A0ABY5IMZ1_9FLAO</name>
<dbReference type="InterPro" id="IPR047187">
    <property type="entry name" value="SF1_C_Upf1"/>
</dbReference>
<dbReference type="Gene3D" id="3.40.50.300">
    <property type="entry name" value="P-loop containing nucleotide triphosphate hydrolases"/>
    <property type="match status" value="2"/>
</dbReference>
<organism evidence="7 8">
    <name type="scientific">Flavobacterium cerinum</name>
    <dbReference type="NCBI Taxonomy" id="2502784"/>
    <lineage>
        <taxon>Bacteria</taxon>
        <taxon>Pseudomonadati</taxon>
        <taxon>Bacteroidota</taxon>
        <taxon>Flavobacteriia</taxon>
        <taxon>Flavobacteriales</taxon>
        <taxon>Flavobacteriaceae</taxon>
        <taxon>Flavobacterium</taxon>
    </lineage>
</organism>
<dbReference type="CDD" id="cd18808">
    <property type="entry name" value="SF1_C_Upf1"/>
    <property type="match status" value="1"/>
</dbReference>